<protein>
    <recommendedName>
        <fullName evidence="1">FHA domain-containing protein</fullName>
    </recommendedName>
</protein>
<organism evidence="2">
    <name type="scientific">marine metagenome</name>
    <dbReference type="NCBI Taxonomy" id="408172"/>
    <lineage>
        <taxon>unclassified sequences</taxon>
        <taxon>metagenomes</taxon>
        <taxon>ecological metagenomes</taxon>
    </lineage>
</organism>
<dbReference type="PROSITE" id="PS50006">
    <property type="entry name" value="FHA_DOMAIN"/>
    <property type="match status" value="1"/>
</dbReference>
<reference evidence="2" key="1">
    <citation type="submission" date="2018-05" db="EMBL/GenBank/DDBJ databases">
        <authorList>
            <person name="Lanie J.A."/>
            <person name="Ng W.-L."/>
            <person name="Kazmierczak K.M."/>
            <person name="Andrzejewski T.M."/>
            <person name="Davidsen T.M."/>
            <person name="Wayne K.J."/>
            <person name="Tettelin H."/>
            <person name="Glass J.I."/>
            <person name="Rusch D."/>
            <person name="Podicherti R."/>
            <person name="Tsui H.-C.T."/>
            <person name="Winkler M.E."/>
        </authorList>
    </citation>
    <scope>NUCLEOTIDE SEQUENCE</scope>
</reference>
<dbReference type="InterPro" id="IPR050923">
    <property type="entry name" value="Cell_Proc_Reg/RNA_Proc"/>
</dbReference>
<feature type="non-terminal residue" evidence="2">
    <location>
        <position position="110"/>
    </location>
</feature>
<sequence length="110" mass="12135">MITLTLRDIVNNRDWKLQTDAESLLIGRNRDAQVCIRDRSVSKNHCRIEKRGSSYRFKDLGSRNGTLINDLRCDSGPIENGDELKVGNFIIHFQTNSAAASPGGSGGETA</sequence>
<proteinExistence type="predicted"/>
<dbReference type="CDD" id="cd00060">
    <property type="entry name" value="FHA"/>
    <property type="match status" value="1"/>
</dbReference>
<dbReference type="Gene3D" id="2.60.200.20">
    <property type="match status" value="1"/>
</dbReference>
<dbReference type="InterPro" id="IPR000253">
    <property type="entry name" value="FHA_dom"/>
</dbReference>
<dbReference type="InterPro" id="IPR008984">
    <property type="entry name" value="SMAD_FHA_dom_sf"/>
</dbReference>
<accession>A0A383B4W3</accession>
<evidence type="ECO:0000259" key="1">
    <source>
        <dbReference type="PROSITE" id="PS50006"/>
    </source>
</evidence>
<dbReference type="SUPFAM" id="SSF49879">
    <property type="entry name" value="SMAD/FHA domain"/>
    <property type="match status" value="1"/>
</dbReference>
<evidence type="ECO:0000313" key="2">
    <source>
        <dbReference type="EMBL" id="SVE15042.1"/>
    </source>
</evidence>
<name>A0A383B4W3_9ZZZZ</name>
<dbReference type="Pfam" id="PF00498">
    <property type="entry name" value="FHA"/>
    <property type="match status" value="1"/>
</dbReference>
<dbReference type="SMART" id="SM00240">
    <property type="entry name" value="FHA"/>
    <property type="match status" value="1"/>
</dbReference>
<dbReference type="EMBL" id="UINC01197514">
    <property type="protein sequence ID" value="SVE15042.1"/>
    <property type="molecule type" value="Genomic_DNA"/>
</dbReference>
<dbReference type="PANTHER" id="PTHR23308">
    <property type="entry name" value="NUCLEAR INHIBITOR OF PROTEIN PHOSPHATASE-1"/>
    <property type="match status" value="1"/>
</dbReference>
<dbReference type="AlphaFoldDB" id="A0A383B4W3"/>
<gene>
    <name evidence="2" type="ORF">METZ01_LOCUS467896</name>
</gene>
<feature type="domain" description="FHA" evidence="1">
    <location>
        <begin position="24"/>
        <end position="73"/>
    </location>
</feature>